<gene>
    <name evidence="3" type="ORF">DCF17_01215</name>
</gene>
<evidence type="ECO:0000313" key="3">
    <source>
        <dbReference type="EMBL" id="PZO45576.1"/>
    </source>
</evidence>
<evidence type="ECO:0000313" key="4">
    <source>
        <dbReference type="Proteomes" id="UP000249081"/>
    </source>
</evidence>
<feature type="transmembrane region" description="Helical" evidence="2">
    <location>
        <begin position="51"/>
        <end position="69"/>
    </location>
</feature>
<feature type="region of interest" description="Disordered" evidence="1">
    <location>
        <begin position="80"/>
        <end position="108"/>
    </location>
</feature>
<dbReference type="Proteomes" id="UP000249081">
    <property type="component" value="Unassembled WGS sequence"/>
</dbReference>
<keyword evidence="2" id="KW-1133">Transmembrane helix</keyword>
<organism evidence="3 4">
    <name type="scientific">Shackletoniella antarctica</name>
    <dbReference type="NCBI Taxonomy" id="268115"/>
    <lineage>
        <taxon>Bacteria</taxon>
        <taxon>Bacillati</taxon>
        <taxon>Cyanobacteriota</taxon>
        <taxon>Cyanophyceae</taxon>
        <taxon>Oculatellales</taxon>
        <taxon>Oculatellaceae</taxon>
        <taxon>Shackletoniella</taxon>
    </lineage>
</organism>
<proteinExistence type="predicted"/>
<protein>
    <submittedName>
        <fullName evidence="3">Uncharacterized protein</fullName>
    </submittedName>
</protein>
<dbReference type="EMBL" id="QBMN01000004">
    <property type="protein sequence ID" value="PZO45576.1"/>
    <property type="molecule type" value="Genomic_DNA"/>
</dbReference>
<evidence type="ECO:0000256" key="1">
    <source>
        <dbReference type="SAM" id="MobiDB-lite"/>
    </source>
</evidence>
<comment type="caution">
    <text evidence="3">The sequence shown here is derived from an EMBL/GenBank/DDBJ whole genome shotgun (WGS) entry which is preliminary data.</text>
</comment>
<keyword evidence="2" id="KW-0812">Transmembrane</keyword>
<reference evidence="4" key="1">
    <citation type="submission" date="2018-04" db="EMBL/GenBank/DDBJ databases">
        <authorList>
            <person name="Cornet L."/>
        </authorList>
    </citation>
    <scope>NUCLEOTIDE SEQUENCE [LARGE SCALE GENOMIC DNA]</scope>
</reference>
<sequence length="151" mass="17681">MGLFKRQVWINFLGLLPGSLVTVLAIAVAFLRFYDEKDFRFLTLVAQPQIWSNRLTVAAILAALANFGVEWNRRNREGNREIEAREREAERTEREAERTEREARRDRQEVRYQKARIRYQLDPSEANRQELEAVLAALDEYEQTLGEALSP</sequence>
<reference evidence="3 4" key="2">
    <citation type="submission" date="2018-06" db="EMBL/GenBank/DDBJ databases">
        <title>Metagenomic assembly of (sub)arctic Cyanobacteria and their associated microbiome from non-axenic cultures.</title>
        <authorList>
            <person name="Baurain D."/>
        </authorList>
    </citation>
    <scope>NUCLEOTIDE SEQUENCE [LARGE SCALE GENOMIC DNA]</scope>
    <source>
        <strain evidence="3">ULC041bin1</strain>
    </source>
</reference>
<accession>A0A2W4WKZ6</accession>
<dbReference type="AlphaFoldDB" id="A0A2W4WKZ6"/>
<feature type="transmembrane region" description="Helical" evidence="2">
    <location>
        <begin position="12"/>
        <end position="31"/>
    </location>
</feature>
<name>A0A2W4WKZ6_9CYAN</name>
<keyword evidence="2" id="KW-0472">Membrane</keyword>
<evidence type="ECO:0000256" key="2">
    <source>
        <dbReference type="SAM" id="Phobius"/>
    </source>
</evidence>